<feature type="transmembrane region" description="Helical" evidence="1">
    <location>
        <begin position="56"/>
        <end position="75"/>
    </location>
</feature>
<keyword evidence="3" id="KW-1185">Reference proteome</keyword>
<feature type="transmembrane region" description="Helical" evidence="1">
    <location>
        <begin position="6"/>
        <end position="23"/>
    </location>
</feature>
<dbReference type="AlphaFoldDB" id="A0A5C6C435"/>
<reference evidence="2 3" key="1">
    <citation type="journal article" date="2020" name="Antonie Van Leeuwenhoek">
        <title>Rhodopirellula heiligendammensis sp. nov., Rhodopirellula pilleata sp. nov., and Rhodopirellula solitaria sp. nov. isolated from natural or artificial marine surfaces in Northern Germany and California, USA, and emended description of the genus Rhodopirellula.</title>
        <authorList>
            <person name="Kallscheuer N."/>
            <person name="Wiegand S."/>
            <person name="Jogler M."/>
            <person name="Boedeker C."/>
            <person name="Peeters S.H."/>
            <person name="Rast P."/>
            <person name="Heuer A."/>
            <person name="Jetten M.S.M."/>
            <person name="Rohde M."/>
            <person name="Jogler C."/>
        </authorList>
    </citation>
    <scope>NUCLEOTIDE SEQUENCE [LARGE SCALE GENOMIC DNA]</scope>
    <source>
        <strain evidence="2 3">Poly21</strain>
    </source>
</reference>
<feature type="transmembrane region" description="Helical" evidence="1">
    <location>
        <begin position="139"/>
        <end position="158"/>
    </location>
</feature>
<feature type="transmembrane region" description="Helical" evidence="1">
    <location>
        <begin position="413"/>
        <end position="432"/>
    </location>
</feature>
<keyword evidence="1" id="KW-1133">Transmembrane helix</keyword>
<evidence type="ECO:0000256" key="1">
    <source>
        <dbReference type="SAM" id="Phobius"/>
    </source>
</evidence>
<feature type="transmembrane region" description="Helical" evidence="1">
    <location>
        <begin position="350"/>
        <end position="379"/>
    </location>
</feature>
<evidence type="ECO:0008006" key="4">
    <source>
        <dbReference type="Google" id="ProtNLM"/>
    </source>
</evidence>
<organism evidence="2 3">
    <name type="scientific">Allorhodopirellula heiligendammensis</name>
    <dbReference type="NCBI Taxonomy" id="2714739"/>
    <lineage>
        <taxon>Bacteria</taxon>
        <taxon>Pseudomonadati</taxon>
        <taxon>Planctomycetota</taxon>
        <taxon>Planctomycetia</taxon>
        <taxon>Pirellulales</taxon>
        <taxon>Pirellulaceae</taxon>
        <taxon>Allorhodopirellula</taxon>
    </lineage>
</organism>
<accession>A0A5C6C435</accession>
<feature type="transmembrane region" description="Helical" evidence="1">
    <location>
        <begin position="195"/>
        <end position="213"/>
    </location>
</feature>
<feature type="transmembrane region" description="Helical" evidence="1">
    <location>
        <begin position="30"/>
        <end position="50"/>
    </location>
</feature>
<name>A0A5C6C435_9BACT</name>
<evidence type="ECO:0000313" key="3">
    <source>
        <dbReference type="Proteomes" id="UP000319908"/>
    </source>
</evidence>
<sequence length="451" mass="49360">MSFLVPIALFTWIPFVILLHLWLPARKATSYAFAAGWCFLPMAGYALPALPDYTKMSATSVGALMGIAISAPHLLMRFRFSRYDVPVAIFMIEPFFTSVTNGLGPYDGLASTLTTTVTWVLPYAIGRVVYCTPQDIESLVTAILVCGLLYVPLCLWEIRMSPQLHLQVYGFYQHSFAQTMRGGGFRPIVFMQHGLQVALWMGGCVILVGFLWIGARVKKVSQYPVWLVAVILGGTFVLLKSLGALVLVALGCVALALCKLGWTRSAALLFPLLLCGYIGGRVTGTVSGERLIETVTNYASKERADSLKFRFDNENLLIDKALQRPILGWGGWDRNRVRTESGGMTTTDGWWIILLGIRGSLGMICFYLMLLWAPTVWLLKSQPKTWHLQPAAAMVSGLAVIAGMNAIDSLPNAMIVPITIVSSGAIVSVVNARKSNVVRRHPGAPVTAMLI</sequence>
<proteinExistence type="predicted"/>
<dbReference type="Proteomes" id="UP000319908">
    <property type="component" value="Unassembled WGS sequence"/>
</dbReference>
<gene>
    <name evidence="2" type="ORF">Poly21_02190</name>
</gene>
<feature type="transmembrane region" description="Helical" evidence="1">
    <location>
        <begin position="225"/>
        <end position="258"/>
    </location>
</feature>
<protein>
    <recommendedName>
        <fullName evidence="4">O-Antigen ligase</fullName>
    </recommendedName>
</protein>
<keyword evidence="1" id="KW-0812">Transmembrane</keyword>
<evidence type="ECO:0000313" key="2">
    <source>
        <dbReference type="EMBL" id="TWU18064.1"/>
    </source>
</evidence>
<comment type="caution">
    <text evidence="2">The sequence shown here is derived from an EMBL/GenBank/DDBJ whole genome shotgun (WGS) entry which is preliminary data.</text>
</comment>
<dbReference type="EMBL" id="SJPU01000001">
    <property type="protein sequence ID" value="TWU18064.1"/>
    <property type="molecule type" value="Genomic_DNA"/>
</dbReference>
<keyword evidence="1" id="KW-0472">Membrane</keyword>
<dbReference type="OrthoDB" id="9766798at2"/>
<dbReference type="RefSeq" id="WP_146405108.1">
    <property type="nucleotide sequence ID" value="NZ_SJPU01000001.1"/>
</dbReference>
<feature type="transmembrane region" description="Helical" evidence="1">
    <location>
        <begin position="265"/>
        <end position="283"/>
    </location>
</feature>